<dbReference type="EMBL" id="CM002798">
    <property type="protein sequence ID" value="KZN94102.1"/>
    <property type="molecule type" value="Genomic_DNA"/>
</dbReference>
<sequence>MYTFNNRLYLGSLLALQACTKVIGASATSGVLEVDLVFPRNETYAPSAQMPVVFAIQNPHLVAPLNMKVSYIITPPRNYSNISEPALFNMNSTSLFSSDPYFLYNNTDFVNLEGTWELTWFVEYGRCTGSSGDIMFYPSNSTIDSIIFTTKSGAAKPDLIAASKKDTCATGIAAWNVTGAMDVEGADWGGYDTCAVVSKRSPWATVDPCAAKFDSAIASNISAALNATAGDKVSADEKNSKDENDSKEKDPAADNAGAVHLPGGGVTLLTAIFAGLTYIFA</sequence>
<keyword evidence="6" id="KW-1185">Reference proteome</keyword>
<feature type="region of interest" description="Disordered" evidence="1">
    <location>
        <begin position="232"/>
        <end position="256"/>
    </location>
</feature>
<accession>A0A167YGS7</accession>
<dbReference type="Proteomes" id="UP001220256">
    <property type="component" value="Unassembled WGS sequence"/>
</dbReference>
<reference evidence="4" key="2">
    <citation type="submission" date="2022-12" db="EMBL/GenBank/DDBJ databases">
        <authorList>
            <person name="Petersen C."/>
        </authorList>
    </citation>
    <scope>NUCLEOTIDE SEQUENCE</scope>
    <source>
        <strain evidence="4">IBT 3361</strain>
    </source>
</reference>
<dbReference type="EMBL" id="JAPVEB010000004">
    <property type="protein sequence ID" value="KAJ5264812.1"/>
    <property type="molecule type" value="Genomic_DNA"/>
</dbReference>
<evidence type="ECO:0000256" key="1">
    <source>
        <dbReference type="SAM" id="MobiDB-lite"/>
    </source>
</evidence>
<protein>
    <recommendedName>
        <fullName evidence="3">DUF7136 domain-containing protein</fullName>
    </recommendedName>
</protein>
<dbReference type="Pfam" id="PF23584">
    <property type="entry name" value="DUF7136"/>
    <property type="match status" value="1"/>
</dbReference>
<reference evidence="4 6" key="3">
    <citation type="journal article" date="2023" name="IMA Fungus">
        <title>Comparative genomic study of the Penicillium genus elucidates a diverse pangenome and 15 lateral gene transfer events.</title>
        <authorList>
            <person name="Petersen C."/>
            <person name="Sorensen T."/>
            <person name="Nielsen M.R."/>
            <person name="Sondergaard T.E."/>
            <person name="Sorensen J.L."/>
            <person name="Fitzpatrick D.A."/>
            <person name="Frisvad J.C."/>
            <person name="Nielsen K.L."/>
        </authorList>
    </citation>
    <scope>NUCLEOTIDE SEQUENCE [LARGE SCALE GENOMIC DNA]</scope>
    <source>
        <strain evidence="4 6">IBT 3361</strain>
    </source>
</reference>
<dbReference type="PROSITE" id="PS51257">
    <property type="entry name" value="PROKAR_LIPOPROTEIN"/>
    <property type="match status" value="1"/>
</dbReference>
<feature type="compositionally biased region" description="Basic and acidic residues" evidence="1">
    <location>
        <begin position="233"/>
        <end position="252"/>
    </location>
</feature>
<keyword evidence="2" id="KW-0732">Signal</keyword>
<evidence type="ECO:0000259" key="3">
    <source>
        <dbReference type="Pfam" id="PF23584"/>
    </source>
</evidence>
<reference evidence="5" key="1">
    <citation type="journal article" date="2014" name="Genome Announc.">
        <title>Complete sequencing and chromosome-scale genome assembly of the industrial progenitor strain P2niaD18 from the penicillin producer Penicillium chrysogenum.</title>
        <authorList>
            <person name="Specht T."/>
            <person name="Dahlmann T.A."/>
            <person name="Zadra I."/>
            <person name="Kurnsteiner H."/>
            <person name="Kuck U."/>
        </authorList>
    </citation>
    <scope>NUCLEOTIDE SEQUENCE [LARGE SCALE GENOMIC DNA]</scope>
    <source>
        <strain evidence="5">P2niaD18</strain>
    </source>
</reference>
<dbReference type="Proteomes" id="UP000076449">
    <property type="component" value="Chromosome I"/>
</dbReference>
<evidence type="ECO:0000256" key="2">
    <source>
        <dbReference type="SAM" id="SignalP"/>
    </source>
</evidence>
<gene>
    <name evidence="5" type="ORF">EN45_042900</name>
    <name evidence="4" type="ORF">N7505_007605</name>
</gene>
<evidence type="ECO:0000313" key="5">
    <source>
        <dbReference type="EMBL" id="KZN94102.1"/>
    </source>
</evidence>
<feature type="chain" id="PRO_5007894696" description="DUF7136 domain-containing protein" evidence="2">
    <location>
        <begin position="25"/>
        <end position="281"/>
    </location>
</feature>
<organism evidence="5">
    <name type="scientific">Penicillium chrysogenum</name>
    <name type="common">Penicillium notatum</name>
    <dbReference type="NCBI Taxonomy" id="5076"/>
    <lineage>
        <taxon>Eukaryota</taxon>
        <taxon>Fungi</taxon>
        <taxon>Dikarya</taxon>
        <taxon>Ascomycota</taxon>
        <taxon>Pezizomycotina</taxon>
        <taxon>Eurotiomycetes</taxon>
        <taxon>Eurotiomycetidae</taxon>
        <taxon>Eurotiales</taxon>
        <taxon>Aspergillaceae</taxon>
        <taxon>Penicillium</taxon>
        <taxon>Penicillium chrysogenum species complex</taxon>
    </lineage>
</organism>
<dbReference type="AlphaFoldDB" id="A0A167YGS7"/>
<proteinExistence type="predicted"/>
<evidence type="ECO:0000313" key="6">
    <source>
        <dbReference type="Proteomes" id="UP001220256"/>
    </source>
</evidence>
<dbReference type="PhylomeDB" id="A0A167YGS7"/>
<dbReference type="InterPro" id="IPR055560">
    <property type="entry name" value="DUF7136"/>
</dbReference>
<name>A0A167YGS7_PENCH</name>
<evidence type="ECO:0000313" key="4">
    <source>
        <dbReference type="EMBL" id="KAJ5264812.1"/>
    </source>
</evidence>
<feature type="signal peptide" evidence="2">
    <location>
        <begin position="1"/>
        <end position="24"/>
    </location>
</feature>
<feature type="domain" description="DUF7136" evidence="3">
    <location>
        <begin position="28"/>
        <end position="234"/>
    </location>
</feature>